<proteinExistence type="inferred from homology"/>
<sequence>MTENIKDKVVVITGASSGLGEETARHLVASGAKVALGARRLDKLNALVAELGVENASAFEGDVTNREAVEAFVTDARAKWGKIDAMLHNAGVMPLAPLAMKRTDEWDRCIDVNLKGVLYGIGAVLPIMQEQGYGQNLFVSSVAGHVVNPVGAVYCATKFGVRAIAESLRQEVKGHGPLRTTILSPGAVDTELPGSVKAEGVHEAVVGLYDQYAIPASSFARSVIFALSQPAEVDINEILFRPTSQER</sequence>
<organism evidence="4 5">
    <name type="scientific">Aliiruegeria lutimaris</name>
    <dbReference type="NCBI Taxonomy" id="571298"/>
    <lineage>
        <taxon>Bacteria</taxon>
        <taxon>Pseudomonadati</taxon>
        <taxon>Pseudomonadota</taxon>
        <taxon>Alphaproteobacteria</taxon>
        <taxon>Rhodobacterales</taxon>
        <taxon>Roseobacteraceae</taxon>
        <taxon>Aliiruegeria</taxon>
    </lineage>
</organism>
<evidence type="ECO:0000256" key="2">
    <source>
        <dbReference type="ARBA" id="ARBA00023002"/>
    </source>
</evidence>
<evidence type="ECO:0000256" key="3">
    <source>
        <dbReference type="RuleBase" id="RU000363"/>
    </source>
</evidence>
<dbReference type="PANTHER" id="PTHR44196:SF1">
    <property type="entry name" value="DEHYDROGENASE_REDUCTASE SDR FAMILY MEMBER 7B"/>
    <property type="match status" value="1"/>
</dbReference>
<dbReference type="PROSITE" id="PS00061">
    <property type="entry name" value="ADH_SHORT"/>
    <property type="match status" value="1"/>
</dbReference>
<dbReference type="RefSeq" id="WP_093153024.1">
    <property type="nucleotide sequence ID" value="NZ_FNEK01000012.1"/>
</dbReference>
<evidence type="ECO:0000256" key="1">
    <source>
        <dbReference type="ARBA" id="ARBA00006484"/>
    </source>
</evidence>
<dbReference type="PANTHER" id="PTHR44196">
    <property type="entry name" value="DEHYDROGENASE/REDUCTASE SDR FAMILY MEMBER 7B"/>
    <property type="match status" value="1"/>
</dbReference>
<dbReference type="InterPro" id="IPR036291">
    <property type="entry name" value="NAD(P)-bd_dom_sf"/>
</dbReference>
<dbReference type="OrthoDB" id="658698at2"/>
<name>A0A1G8R4B6_9RHOB</name>
<dbReference type="PRINTS" id="PR00080">
    <property type="entry name" value="SDRFAMILY"/>
</dbReference>
<reference evidence="4 5" key="1">
    <citation type="submission" date="2016-10" db="EMBL/GenBank/DDBJ databases">
        <authorList>
            <person name="de Groot N.N."/>
        </authorList>
    </citation>
    <scope>NUCLEOTIDE SEQUENCE [LARGE SCALE GENOMIC DNA]</scope>
    <source>
        <strain evidence="4 5">DSM 25294</strain>
    </source>
</reference>
<dbReference type="SUPFAM" id="SSF51735">
    <property type="entry name" value="NAD(P)-binding Rossmann-fold domains"/>
    <property type="match status" value="1"/>
</dbReference>
<dbReference type="Proteomes" id="UP000199382">
    <property type="component" value="Unassembled WGS sequence"/>
</dbReference>
<evidence type="ECO:0000313" key="4">
    <source>
        <dbReference type="EMBL" id="SDJ11812.1"/>
    </source>
</evidence>
<dbReference type="STRING" id="571298.SAMN04488026_101252"/>
<dbReference type="GO" id="GO:0016020">
    <property type="term" value="C:membrane"/>
    <property type="evidence" value="ECO:0007669"/>
    <property type="project" value="TreeGrafter"/>
</dbReference>
<protein>
    <submittedName>
        <fullName evidence="4">NADP-dependent 3-hydroxy acid dehydrogenase YdfG</fullName>
    </submittedName>
</protein>
<dbReference type="GO" id="GO:0016616">
    <property type="term" value="F:oxidoreductase activity, acting on the CH-OH group of donors, NAD or NADP as acceptor"/>
    <property type="evidence" value="ECO:0007669"/>
    <property type="project" value="UniProtKB-ARBA"/>
</dbReference>
<dbReference type="AlphaFoldDB" id="A0A1G8R4B6"/>
<keyword evidence="5" id="KW-1185">Reference proteome</keyword>
<dbReference type="InterPro" id="IPR002347">
    <property type="entry name" value="SDR_fam"/>
</dbReference>
<dbReference type="FunFam" id="3.40.50.720:FF:000047">
    <property type="entry name" value="NADP-dependent L-serine/L-allo-threonine dehydrogenase"/>
    <property type="match status" value="1"/>
</dbReference>
<dbReference type="EMBL" id="FNEK01000012">
    <property type="protein sequence ID" value="SDJ11812.1"/>
    <property type="molecule type" value="Genomic_DNA"/>
</dbReference>
<dbReference type="Pfam" id="PF00106">
    <property type="entry name" value="adh_short"/>
    <property type="match status" value="1"/>
</dbReference>
<dbReference type="Gene3D" id="3.40.50.720">
    <property type="entry name" value="NAD(P)-binding Rossmann-like Domain"/>
    <property type="match status" value="1"/>
</dbReference>
<evidence type="ECO:0000313" key="5">
    <source>
        <dbReference type="Proteomes" id="UP000199382"/>
    </source>
</evidence>
<dbReference type="PRINTS" id="PR00081">
    <property type="entry name" value="GDHRDH"/>
</dbReference>
<keyword evidence="2" id="KW-0560">Oxidoreductase</keyword>
<gene>
    <name evidence="4" type="ORF">SAMN04488026_101252</name>
</gene>
<accession>A0A1G8R4B6</accession>
<dbReference type="InterPro" id="IPR020904">
    <property type="entry name" value="Sc_DH/Rdtase_CS"/>
</dbReference>
<comment type="similarity">
    <text evidence="1 3">Belongs to the short-chain dehydrogenases/reductases (SDR) family.</text>
</comment>